<dbReference type="Proteomes" id="UP001054945">
    <property type="component" value="Unassembled WGS sequence"/>
</dbReference>
<keyword evidence="3" id="KW-1185">Reference proteome</keyword>
<evidence type="ECO:0000313" key="3">
    <source>
        <dbReference type="Proteomes" id="UP001054945"/>
    </source>
</evidence>
<dbReference type="Pfam" id="PF22486">
    <property type="entry name" value="MATH_2"/>
    <property type="match status" value="1"/>
</dbReference>
<dbReference type="InterPro" id="IPR008974">
    <property type="entry name" value="TRAF-like"/>
</dbReference>
<dbReference type="EMBL" id="BPLR01002093">
    <property type="protein sequence ID" value="GIX69892.1"/>
    <property type="molecule type" value="Genomic_DNA"/>
</dbReference>
<gene>
    <name evidence="2" type="primary">spop-b_8</name>
    <name evidence="2" type="ORF">CEXT_355771</name>
</gene>
<dbReference type="Gene3D" id="2.60.210.10">
    <property type="entry name" value="Apoptosis, Tumor Necrosis Factor Receptor Associated Protein 2, Chain A"/>
    <property type="match status" value="1"/>
</dbReference>
<sequence length="134" mass="15176">MSLRDGDGRNCFTVIWKIENMSYCWQRTHEGILSPTFVVDSMGATKWNLWLVPRDGEDGNSIGYYLYRDRNCSGGDTIDVDYELSFLAADGSVLNTNNGNKVAMVTACSSGFPKFEFRKNVFISRRSSFCPKTR</sequence>
<accession>A0AAV4MBP1</accession>
<name>A0AAV4MBP1_CAEEX</name>
<reference evidence="2 3" key="1">
    <citation type="submission" date="2021-06" db="EMBL/GenBank/DDBJ databases">
        <title>Caerostris extrusa draft genome.</title>
        <authorList>
            <person name="Kono N."/>
            <person name="Arakawa K."/>
        </authorList>
    </citation>
    <scope>NUCLEOTIDE SEQUENCE [LARGE SCALE GENOMIC DNA]</scope>
</reference>
<proteinExistence type="predicted"/>
<dbReference type="SUPFAM" id="SSF49599">
    <property type="entry name" value="TRAF domain-like"/>
    <property type="match status" value="1"/>
</dbReference>
<dbReference type="AlphaFoldDB" id="A0AAV4MBP1"/>
<feature type="domain" description="MATH" evidence="1">
    <location>
        <begin position="14"/>
        <end position="115"/>
    </location>
</feature>
<protein>
    <submittedName>
        <fullName evidence="2">Speckle-type POZ protein B</fullName>
    </submittedName>
</protein>
<evidence type="ECO:0000313" key="2">
    <source>
        <dbReference type="EMBL" id="GIX69892.1"/>
    </source>
</evidence>
<organism evidence="2 3">
    <name type="scientific">Caerostris extrusa</name>
    <name type="common">Bark spider</name>
    <name type="synonym">Caerostris bankana</name>
    <dbReference type="NCBI Taxonomy" id="172846"/>
    <lineage>
        <taxon>Eukaryota</taxon>
        <taxon>Metazoa</taxon>
        <taxon>Ecdysozoa</taxon>
        <taxon>Arthropoda</taxon>
        <taxon>Chelicerata</taxon>
        <taxon>Arachnida</taxon>
        <taxon>Araneae</taxon>
        <taxon>Araneomorphae</taxon>
        <taxon>Entelegynae</taxon>
        <taxon>Araneoidea</taxon>
        <taxon>Araneidae</taxon>
        <taxon>Caerostris</taxon>
    </lineage>
</organism>
<dbReference type="InterPro" id="IPR002083">
    <property type="entry name" value="MATH/TRAF_dom"/>
</dbReference>
<comment type="caution">
    <text evidence="2">The sequence shown here is derived from an EMBL/GenBank/DDBJ whole genome shotgun (WGS) entry which is preliminary data.</text>
</comment>
<evidence type="ECO:0000259" key="1">
    <source>
        <dbReference type="Pfam" id="PF22486"/>
    </source>
</evidence>